<feature type="transmembrane region" description="Helical" evidence="1">
    <location>
        <begin position="66"/>
        <end position="85"/>
    </location>
</feature>
<evidence type="ECO:0000313" key="3">
    <source>
        <dbReference type="Proteomes" id="UP000401081"/>
    </source>
</evidence>
<feature type="transmembrane region" description="Helical" evidence="1">
    <location>
        <begin position="105"/>
        <end position="127"/>
    </location>
</feature>
<keyword evidence="1" id="KW-0812">Transmembrane</keyword>
<evidence type="ECO:0000313" key="2">
    <source>
        <dbReference type="EMBL" id="VFS77381.1"/>
    </source>
</evidence>
<evidence type="ECO:0000256" key="1">
    <source>
        <dbReference type="SAM" id="Phobius"/>
    </source>
</evidence>
<dbReference type="Proteomes" id="UP000401081">
    <property type="component" value="Unassembled WGS sequence"/>
</dbReference>
<keyword evidence="1" id="KW-0472">Membrane</keyword>
<gene>
    <name evidence="2" type="ORF">NCTC12993_05576</name>
</gene>
<proteinExistence type="predicted"/>
<protein>
    <submittedName>
        <fullName evidence="2">Uncharacterized protein</fullName>
    </submittedName>
</protein>
<reference evidence="2 3" key="1">
    <citation type="submission" date="2019-03" db="EMBL/GenBank/DDBJ databases">
        <authorList>
            <consortium name="Pathogen Informatics"/>
        </authorList>
    </citation>
    <scope>NUCLEOTIDE SEQUENCE [LARGE SCALE GENOMIC DNA]</scope>
    <source>
        <strain evidence="2 3">NCTC12993</strain>
    </source>
</reference>
<feature type="transmembrane region" description="Helical" evidence="1">
    <location>
        <begin position="189"/>
        <end position="210"/>
    </location>
</feature>
<dbReference type="EMBL" id="CAADJD010000023">
    <property type="protein sequence ID" value="VFS77381.1"/>
    <property type="molecule type" value="Genomic_DNA"/>
</dbReference>
<keyword evidence="1" id="KW-1133">Transmembrane helix</keyword>
<feature type="transmembrane region" description="Helical" evidence="1">
    <location>
        <begin position="134"/>
        <end position="153"/>
    </location>
</feature>
<feature type="transmembrane region" description="Helical" evidence="1">
    <location>
        <begin position="159"/>
        <end position="177"/>
    </location>
</feature>
<organism evidence="2 3">
    <name type="scientific">Kluyvera cryocrescens</name>
    <name type="common">Kluyvera citrophila</name>
    <dbReference type="NCBI Taxonomy" id="580"/>
    <lineage>
        <taxon>Bacteria</taxon>
        <taxon>Pseudomonadati</taxon>
        <taxon>Pseudomonadota</taxon>
        <taxon>Gammaproteobacteria</taxon>
        <taxon>Enterobacterales</taxon>
        <taxon>Enterobacteriaceae</taxon>
        <taxon>Kluyvera</taxon>
    </lineage>
</organism>
<dbReference type="AlphaFoldDB" id="A0A485BWJ8"/>
<dbReference type="RefSeq" id="WP_061279384.1">
    <property type="nucleotide sequence ID" value="NZ_BCTM01000001.1"/>
</dbReference>
<sequence length="275" mass="32062">MNFSIISEKNILLVIIYMRTFSEELRKVRVSLNTITIKKINCLVSDYFIHKKTNIMIIDFIKSKEALLILTITVLSYMSAISFEYGYAYHFDYPMEFITLDSKFLFVGMSYLFFNIICVMLMFFTPWPESKVKAVQVTAVTVFIMVVFIVQSYRHDSEYGGFFVLSSSIATVTYIIYRIVKNHKRNPSYLIWSATLPLIAIMTFSFLIGLQQASLKKEFSYFHDQVKDYVIIRLYDGNLVAKEVNIKERKLGSEILYIPSYNPAPITLNKIKIEK</sequence>
<keyword evidence="3" id="KW-1185">Reference proteome</keyword>
<name>A0A485BWJ8_KLUCR</name>
<accession>A0A485BWJ8</accession>